<dbReference type="Gene3D" id="3.40.50.720">
    <property type="entry name" value="NAD(P)-binding Rossmann-like Domain"/>
    <property type="match status" value="1"/>
</dbReference>
<protein>
    <submittedName>
        <fullName evidence="4">NAD(P)-dependent dehydrogenase, short-chain alcohol dehydrogenase family</fullName>
    </submittedName>
</protein>
<dbReference type="EMBL" id="FQZD01000016">
    <property type="protein sequence ID" value="SHJ29386.1"/>
    <property type="molecule type" value="Genomic_DNA"/>
</dbReference>
<dbReference type="PANTHER" id="PTHR43639:SF1">
    <property type="entry name" value="SHORT-CHAIN DEHYDROGENASE_REDUCTASE FAMILY PROTEIN"/>
    <property type="match status" value="1"/>
</dbReference>
<dbReference type="OrthoDB" id="9803333at2"/>
<evidence type="ECO:0000313" key="4">
    <source>
        <dbReference type="EMBL" id="SHJ29386.1"/>
    </source>
</evidence>
<organism evidence="4 5">
    <name type="scientific">Propionispora hippei DSM 15287</name>
    <dbReference type="NCBI Taxonomy" id="1123003"/>
    <lineage>
        <taxon>Bacteria</taxon>
        <taxon>Bacillati</taxon>
        <taxon>Bacillota</taxon>
        <taxon>Negativicutes</taxon>
        <taxon>Selenomonadales</taxon>
        <taxon>Sporomusaceae</taxon>
        <taxon>Propionispora</taxon>
    </lineage>
</organism>
<dbReference type="Proteomes" id="UP000322917">
    <property type="component" value="Unassembled WGS sequence"/>
</dbReference>
<dbReference type="PRINTS" id="PR00081">
    <property type="entry name" value="GDHRDH"/>
</dbReference>
<proteinExistence type="inferred from homology"/>
<keyword evidence="3" id="KW-0560">Oxidoreductase</keyword>
<dbReference type="PRINTS" id="PR00080">
    <property type="entry name" value="SDRFAMILY"/>
</dbReference>
<dbReference type="AlphaFoldDB" id="A0A1M6I4J2"/>
<dbReference type="FunFam" id="3.40.50.720:FF:000374">
    <property type="entry name" value="3-oxoacyl-(Acyl-carrier-protein) reductase"/>
    <property type="match status" value="1"/>
</dbReference>
<keyword evidence="2" id="KW-0521">NADP</keyword>
<evidence type="ECO:0000256" key="1">
    <source>
        <dbReference type="ARBA" id="ARBA00006484"/>
    </source>
</evidence>
<dbReference type="Pfam" id="PF13561">
    <property type="entry name" value="adh_short_C2"/>
    <property type="match status" value="1"/>
</dbReference>
<evidence type="ECO:0000256" key="3">
    <source>
        <dbReference type="ARBA" id="ARBA00023002"/>
    </source>
</evidence>
<dbReference type="GO" id="GO:0016491">
    <property type="term" value="F:oxidoreductase activity"/>
    <property type="evidence" value="ECO:0007669"/>
    <property type="project" value="UniProtKB-KW"/>
</dbReference>
<dbReference type="InterPro" id="IPR002347">
    <property type="entry name" value="SDR_fam"/>
</dbReference>
<sequence>MGNNRKIALVTGGSRGLGKNTAFALAQKGIDVIITYNMQKEKAAAVVEELTNSGCRAVALQLDVSQVASFPAFAEQLSTVLKEAWQREQFDFLINNAGIGLNAPFDRTTPEQFDSLLNIHFKGVFFLTQTLSGLLADNGGIVNFSTGLARFCLPGYSAYAAMKGAIEVLTKYLAKELGQRKIRVNVIAPGAIDTDFNKEALAAHPEMRDYIRAQTALGRMGQPDDIGGVVAALCTNEMAWVNAQRIEVSGGMFL</sequence>
<dbReference type="InterPro" id="IPR036291">
    <property type="entry name" value="NAD(P)-bd_dom_sf"/>
</dbReference>
<keyword evidence="5" id="KW-1185">Reference proteome</keyword>
<name>A0A1M6I4J2_9FIRM</name>
<evidence type="ECO:0000256" key="2">
    <source>
        <dbReference type="ARBA" id="ARBA00022857"/>
    </source>
</evidence>
<evidence type="ECO:0000313" key="5">
    <source>
        <dbReference type="Proteomes" id="UP000322917"/>
    </source>
</evidence>
<comment type="similarity">
    <text evidence="1">Belongs to the short-chain dehydrogenases/reductases (SDR) family.</text>
</comment>
<reference evidence="4 5" key="1">
    <citation type="submission" date="2016-11" db="EMBL/GenBank/DDBJ databases">
        <authorList>
            <person name="Varghese N."/>
            <person name="Submissions S."/>
        </authorList>
    </citation>
    <scope>NUCLEOTIDE SEQUENCE [LARGE SCALE GENOMIC DNA]</scope>
    <source>
        <strain evidence="4 5">DSM 15287</strain>
    </source>
</reference>
<dbReference type="PANTHER" id="PTHR43639">
    <property type="entry name" value="OXIDOREDUCTASE, SHORT-CHAIN DEHYDROGENASE/REDUCTASE FAMILY (AFU_ORTHOLOGUE AFUA_5G02870)"/>
    <property type="match status" value="1"/>
</dbReference>
<dbReference type="RefSeq" id="WP_149734922.1">
    <property type="nucleotide sequence ID" value="NZ_FQZD01000016.1"/>
</dbReference>
<dbReference type="SUPFAM" id="SSF51735">
    <property type="entry name" value="NAD(P)-binding Rossmann-fold domains"/>
    <property type="match status" value="1"/>
</dbReference>
<accession>A0A1M6I4J2</accession>
<gene>
    <name evidence="4" type="ORF">SAMN02745170_02173</name>
</gene>